<reference evidence="3" key="1">
    <citation type="submission" date="2022-10" db="EMBL/GenBank/DDBJ databases">
        <title>The complete genomes of actinobacterial strains from the NBC collection.</title>
        <authorList>
            <person name="Joergensen T.S."/>
            <person name="Alvarez Arevalo M."/>
            <person name="Sterndorff E.B."/>
            <person name="Faurdal D."/>
            <person name="Vuksanovic O."/>
            <person name="Mourched A.-S."/>
            <person name="Charusanti P."/>
            <person name="Shaw S."/>
            <person name="Blin K."/>
            <person name="Weber T."/>
        </authorList>
    </citation>
    <scope>NUCLEOTIDE SEQUENCE</scope>
    <source>
        <strain evidence="3">NBC_01432</strain>
    </source>
</reference>
<name>A0ABZ2AC13_STRNV</name>
<sequence length="221" mass="23802">MSARHDMDVERELWNTYAESSTKGDVLDGEPVFRWTQYAGHGPGVELLGEPASVLEVGCGTGRAVAFLAQRGVKATGVDLSPVMVGRVAERWGYTGARFVCAGVLDHLRGSAETYDAIYSIFGAIWFADPVRLLPLIAERLNPGGVLVFSHPPAIPGAYGPQGMYKGGFAGKAMFTYRYSYTPRKWLSLLDKSGFAHAEAEVLDAPEPGHIGTLLVRAVVS</sequence>
<dbReference type="Pfam" id="PF13649">
    <property type="entry name" value="Methyltransf_25"/>
    <property type="match status" value="1"/>
</dbReference>
<feature type="domain" description="Methyltransferase" evidence="2">
    <location>
        <begin position="54"/>
        <end position="145"/>
    </location>
</feature>
<dbReference type="PANTHER" id="PTHR43861">
    <property type="entry name" value="TRANS-ACONITATE 2-METHYLTRANSFERASE-RELATED"/>
    <property type="match status" value="1"/>
</dbReference>
<evidence type="ECO:0000313" key="3">
    <source>
        <dbReference type="EMBL" id="WUX55039.1"/>
    </source>
</evidence>
<dbReference type="GO" id="GO:0008168">
    <property type="term" value="F:methyltransferase activity"/>
    <property type="evidence" value="ECO:0007669"/>
    <property type="project" value="UniProtKB-KW"/>
</dbReference>
<dbReference type="RefSeq" id="WP_329078714.1">
    <property type="nucleotide sequence ID" value="NZ_CP109393.1"/>
</dbReference>
<organism evidence="3 4">
    <name type="scientific">Streptomyces niveus</name>
    <name type="common">Streptomyces spheroides</name>
    <dbReference type="NCBI Taxonomy" id="193462"/>
    <lineage>
        <taxon>Bacteria</taxon>
        <taxon>Bacillati</taxon>
        <taxon>Actinomycetota</taxon>
        <taxon>Actinomycetes</taxon>
        <taxon>Kitasatosporales</taxon>
        <taxon>Streptomycetaceae</taxon>
        <taxon>Streptomyces</taxon>
    </lineage>
</organism>
<dbReference type="SUPFAM" id="SSF53335">
    <property type="entry name" value="S-adenosyl-L-methionine-dependent methyltransferases"/>
    <property type="match status" value="1"/>
</dbReference>
<keyword evidence="1" id="KW-0808">Transferase</keyword>
<accession>A0ABZ2AC13</accession>
<gene>
    <name evidence="3" type="ORF">OG442_27860</name>
</gene>
<dbReference type="CDD" id="cd02440">
    <property type="entry name" value="AdoMet_MTases"/>
    <property type="match status" value="1"/>
</dbReference>
<proteinExistence type="predicted"/>
<evidence type="ECO:0000259" key="2">
    <source>
        <dbReference type="Pfam" id="PF13649"/>
    </source>
</evidence>
<dbReference type="GO" id="GO:0032259">
    <property type="term" value="P:methylation"/>
    <property type="evidence" value="ECO:0007669"/>
    <property type="project" value="UniProtKB-KW"/>
</dbReference>
<evidence type="ECO:0000256" key="1">
    <source>
        <dbReference type="ARBA" id="ARBA00022679"/>
    </source>
</evidence>
<keyword evidence="3" id="KW-0489">Methyltransferase</keyword>
<dbReference type="Gene3D" id="3.40.50.150">
    <property type="entry name" value="Vaccinia Virus protein VP39"/>
    <property type="match status" value="1"/>
</dbReference>
<dbReference type="InterPro" id="IPR041698">
    <property type="entry name" value="Methyltransf_25"/>
</dbReference>
<dbReference type="InterPro" id="IPR029063">
    <property type="entry name" value="SAM-dependent_MTases_sf"/>
</dbReference>
<dbReference type="EMBL" id="CP109495">
    <property type="protein sequence ID" value="WUX55039.1"/>
    <property type="molecule type" value="Genomic_DNA"/>
</dbReference>
<evidence type="ECO:0000313" key="4">
    <source>
        <dbReference type="Proteomes" id="UP001432209"/>
    </source>
</evidence>
<dbReference type="Proteomes" id="UP001432209">
    <property type="component" value="Chromosome"/>
</dbReference>
<protein>
    <submittedName>
        <fullName evidence="3">Class I SAM-dependent methyltransferase</fullName>
    </submittedName>
</protein>
<keyword evidence="4" id="KW-1185">Reference proteome</keyword>